<protein>
    <submittedName>
        <fullName evidence="2">Uncharacterized protein</fullName>
    </submittedName>
</protein>
<keyword evidence="3" id="KW-1185">Reference proteome</keyword>
<gene>
    <name evidence="2" type="ORF">ARMGADRAFT_683176</name>
</gene>
<organism evidence="2 3">
    <name type="scientific">Armillaria gallica</name>
    <name type="common">Bulbous honey fungus</name>
    <name type="synonym">Armillaria bulbosa</name>
    <dbReference type="NCBI Taxonomy" id="47427"/>
    <lineage>
        <taxon>Eukaryota</taxon>
        <taxon>Fungi</taxon>
        <taxon>Dikarya</taxon>
        <taxon>Basidiomycota</taxon>
        <taxon>Agaricomycotina</taxon>
        <taxon>Agaricomycetes</taxon>
        <taxon>Agaricomycetidae</taxon>
        <taxon>Agaricales</taxon>
        <taxon>Marasmiineae</taxon>
        <taxon>Physalacriaceae</taxon>
        <taxon>Armillaria</taxon>
    </lineage>
</organism>
<dbReference type="Proteomes" id="UP000217790">
    <property type="component" value="Unassembled WGS sequence"/>
</dbReference>
<sequence length="95" mass="10353">MTMSSPLHLLAQQVTAVQCGVRQTLPLLSLAVSASAITIYLKSVHEKVKNFVRQTAVLCPPLFCLGCATLVHPVLLLLHLLLLRIFGVGCRIVTY</sequence>
<dbReference type="InParanoid" id="A0A2H3CMB2"/>
<evidence type="ECO:0000313" key="3">
    <source>
        <dbReference type="Proteomes" id="UP000217790"/>
    </source>
</evidence>
<keyword evidence="1" id="KW-1133">Transmembrane helix</keyword>
<keyword evidence="1" id="KW-0812">Transmembrane</keyword>
<evidence type="ECO:0000313" key="2">
    <source>
        <dbReference type="EMBL" id="PBK83010.1"/>
    </source>
</evidence>
<dbReference type="AlphaFoldDB" id="A0A2H3CMB2"/>
<reference evidence="3" key="1">
    <citation type="journal article" date="2017" name="Nat. Ecol. Evol.">
        <title>Genome expansion and lineage-specific genetic innovations in the forest pathogenic fungi Armillaria.</title>
        <authorList>
            <person name="Sipos G."/>
            <person name="Prasanna A.N."/>
            <person name="Walter M.C."/>
            <person name="O'Connor E."/>
            <person name="Balint B."/>
            <person name="Krizsan K."/>
            <person name="Kiss B."/>
            <person name="Hess J."/>
            <person name="Varga T."/>
            <person name="Slot J."/>
            <person name="Riley R."/>
            <person name="Boka B."/>
            <person name="Rigling D."/>
            <person name="Barry K."/>
            <person name="Lee J."/>
            <person name="Mihaltcheva S."/>
            <person name="LaButti K."/>
            <person name="Lipzen A."/>
            <person name="Waldron R."/>
            <person name="Moloney N.M."/>
            <person name="Sperisen C."/>
            <person name="Kredics L."/>
            <person name="Vagvoelgyi C."/>
            <person name="Patrignani A."/>
            <person name="Fitzpatrick D."/>
            <person name="Nagy I."/>
            <person name="Doyle S."/>
            <person name="Anderson J.B."/>
            <person name="Grigoriev I.V."/>
            <person name="Gueldener U."/>
            <person name="Muensterkoetter M."/>
            <person name="Nagy L.G."/>
        </authorList>
    </citation>
    <scope>NUCLEOTIDE SEQUENCE [LARGE SCALE GENOMIC DNA]</scope>
    <source>
        <strain evidence="3">Ar21-2</strain>
    </source>
</reference>
<dbReference type="EMBL" id="KZ293710">
    <property type="protein sequence ID" value="PBK83010.1"/>
    <property type="molecule type" value="Genomic_DNA"/>
</dbReference>
<accession>A0A2H3CMB2</accession>
<proteinExistence type="predicted"/>
<feature type="transmembrane region" description="Helical" evidence="1">
    <location>
        <begin position="56"/>
        <end position="82"/>
    </location>
</feature>
<evidence type="ECO:0000256" key="1">
    <source>
        <dbReference type="SAM" id="Phobius"/>
    </source>
</evidence>
<name>A0A2H3CMB2_ARMGA</name>
<keyword evidence="1" id="KW-0472">Membrane</keyword>
<feature type="transmembrane region" description="Helical" evidence="1">
    <location>
        <begin position="26"/>
        <end position="44"/>
    </location>
</feature>